<dbReference type="PANTHER" id="PTHR38590">
    <property type="entry name" value="BLL0828 PROTEIN"/>
    <property type="match status" value="1"/>
</dbReference>
<keyword evidence="4" id="KW-1185">Reference proteome</keyword>
<keyword evidence="3" id="KW-0255">Endonuclease</keyword>
<organism evidence="3 4">
    <name type="scientific">Neoaquamicrobium sediminum</name>
    <dbReference type="NCBI Taxonomy" id="1849104"/>
    <lineage>
        <taxon>Bacteria</taxon>
        <taxon>Pseudomonadati</taxon>
        <taxon>Pseudomonadota</taxon>
        <taxon>Alphaproteobacteria</taxon>
        <taxon>Hyphomicrobiales</taxon>
        <taxon>Phyllobacteriaceae</taxon>
        <taxon>Neoaquamicrobium</taxon>
    </lineage>
</organism>
<dbReference type="CDD" id="cd01038">
    <property type="entry name" value="Endonuclease_DUF559"/>
    <property type="match status" value="1"/>
</dbReference>
<sequence>MGLRAPDTAIANARRLRRSLTLPEALLWEQVRGGRLEGLRFRRQHAIGPYVLDFYCPKARLAIEVDGSHHDLEHHMRHDNRRDDWLCNEGIRVLRIAASDILDDHLFEGVLRLIALTAATGTIPQESQSPRWVDGKTPPPPPSAVPLPRFAGEEPTSLTAATSDLPPFTGEGDHAKRGEGGVLLPAILATEGEGEQL</sequence>
<evidence type="ECO:0000313" key="4">
    <source>
        <dbReference type="Proteomes" id="UP001559025"/>
    </source>
</evidence>
<feature type="domain" description="DUF559" evidence="2">
    <location>
        <begin position="10"/>
        <end position="111"/>
    </location>
</feature>
<dbReference type="RefSeq" id="WP_368801768.1">
    <property type="nucleotide sequence ID" value="NZ_JAZHFV010000001.1"/>
</dbReference>
<gene>
    <name evidence="3" type="ORF">V1479_04060</name>
</gene>
<keyword evidence="3" id="KW-0540">Nuclease</keyword>
<dbReference type="Proteomes" id="UP001559025">
    <property type="component" value="Unassembled WGS sequence"/>
</dbReference>
<dbReference type="InterPro" id="IPR011335">
    <property type="entry name" value="Restrct_endonuc-II-like"/>
</dbReference>
<dbReference type="InterPro" id="IPR047216">
    <property type="entry name" value="Endonuclease_DUF559_bact"/>
</dbReference>
<evidence type="ECO:0000259" key="2">
    <source>
        <dbReference type="Pfam" id="PF04480"/>
    </source>
</evidence>
<feature type="region of interest" description="Disordered" evidence="1">
    <location>
        <begin position="124"/>
        <end position="178"/>
    </location>
</feature>
<dbReference type="GO" id="GO:0004519">
    <property type="term" value="F:endonuclease activity"/>
    <property type="evidence" value="ECO:0007669"/>
    <property type="project" value="UniProtKB-KW"/>
</dbReference>
<protein>
    <submittedName>
        <fullName evidence="3">Endonuclease domain-containing protein</fullName>
    </submittedName>
</protein>
<proteinExistence type="predicted"/>
<evidence type="ECO:0000313" key="3">
    <source>
        <dbReference type="EMBL" id="MEX4006465.1"/>
    </source>
</evidence>
<name>A0ABV3WP91_9HYPH</name>
<dbReference type="PANTHER" id="PTHR38590:SF1">
    <property type="entry name" value="BLL0828 PROTEIN"/>
    <property type="match status" value="1"/>
</dbReference>
<dbReference type="Pfam" id="PF04480">
    <property type="entry name" value="DUF559"/>
    <property type="match status" value="1"/>
</dbReference>
<dbReference type="SUPFAM" id="SSF52980">
    <property type="entry name" value="Restriction endonuclease-like"/>
    <property type="match status" value="1"/>
</dbReference>
<dbReference type="EMBL" id="JAZHFV010000001">
    <property type="protein sequence ID" value="MEX4006465.1"/>
    <property type="molecule type" value="Genomic_DNA"/>
</dbReference>
<dbReference type="Gene3D" id="3.40.960.10">
    <property type="entry name" value="VSR Endonuclease"/>
    <property type="match status" value="1"/>
</dbReference>
<comment type="caution">
    <text evidence="3">The sequence shown here is derived from an EMBL/GenBank/DDBJ whole genome shotgun (WGS) entry which is preliminary data.</text>
</comment>
<keyword evidence="3" id="KW-0378">Hydrolase</keyword>
<accession>A0ABV3WP91</accession>
<evidence type="ECO:0000256" key="1">
    <source>
        <dbReference type="SAM" id="MobiDB-lite"/>
    </source>
</evidence>
<dbReference type="InterPro" id="IPR007569">
    <property type="entry name" value="DUF559"/>
</dbReference>
<reference evidence="3 4" key="1">
    <citation type="submission" date="2024-01" db="EMBL/GenBank/DDBJ databases">
        <title>New evidence supports the origin of RcGTA from prophage.</title>
        <authorList>
            <person name="Xu Y."/>
            <person name="Liu B."/>
            <person name="Chen F."/>
        </authorList>
    </citation>
    <scope>NUCLEOTIDE SEQUENCE [LARGE SCALE GENOMIC DNA]</scope>
    <source>
        <strain evidence="3 4">CBW1107-2</strain>
    </source>
</reference>